<dbReference type="NCBIfam" id="TIGR02601">
    <property type="entry name" value="autotrns_rpt"/>
    <property type="match status" value="5"/>
</dbReference>
<evidence type="ECO:0000313" key="4">
    <source>
        <dbReference type="Proteomes" id="UP001079430"/>
    </source>
</evidence>
<feature type="compositionally biased region" description="Basic and acidic residues" evidence="2">
    <location>
        <begin position="568"/>
        <end position="581"/>
    </location>
</feature>
<dbReference type="SUPFAM" id="SSF51126">
    <property type="entry name" value="Pectin lyase-like"/>
    <property type="match status" value="2"/>
</dbReference>
<dbReference type="Pfam" id="PF12951">
    <property type="entry name" value="PATR"/>
    <property type="match status" value="5"/>
</dbReference>
<keyword evidence="4" id="KW-1185">Reference proteome</keyword>
<dbReference type="RefSeq" id="WP_269286877.1">
    <property type="nucleotide sequence ID" value="NZ_JAPVOI010000006.1"/>
</dbReference>
<dbReference type="InterPro" id="IPR013425">
    <property type="entry name" value="Autotrns_rpt"/>
</dbReference>
<sequence>MTLGSATLQINGGNGNYSGTVSGTGGILRTGGGTQTFNGCNNSYTGPTTLQGGSISVDCIRNGGEASGIGASSNASSNLVLNNGSLIYTGGTVTTDRGFQRLGSSNIINVSNAATTLTFTGDVSGGGGLSKDGAGTLVLSGTNTSTGNMQVNGGVLRAGTTNAFGVQGHMILGNTAGVLLDLDGHDTVVTSLIGGGTNGGHISLGDATLTINGVDTRSYAGAISGIGSLVKNGSNLQALAGCNSSYSGSTVINGGTLQVTCLANGGVNSSIGASSSDAANLVLNGSTLRYVGTGDSTNRQFTLGAGNSTLDSSGTGAIQFTYGGAVTLAGGNAPRTLTLTGTNTGTNILAAQLDDGGTGITSLTKTGAGTRRLTNQASGYSGATTISGGILIVDKLADGGMESSIGASSNAQGNLVIGNGSTLRYVGTGDTTDRQFTLDTGVTYIQSSGTGALCFENTGTVGLTGTNATRTIALGGTNTDLNTMGGAIADNGTGATTLAKNDSGTWVLTGNNSYTGNTVINNGNLMIGNGGTSGNAGAGNVIVDSPTSTLSLNRSDIVYLRRHAERARHPGADRYGRKRADIAQQQDWRDHHQRRHPASGWRPGNADHRHDRQFDPDRWRHRPGRRPNPDGHHRRCRQQHHQCQRRQYHSGRQAIWAAAVTS</sequence>
<feature type="compositionally biased region" description="Basic residues" evidence="2">
    <location>
        <begin position="632"/>
        <end position="649"/>
    </location>
</feature>
<feature type="compositionally biased region" description="Basic and acidic residues" evidence="2">
    <location>
        <begin position="605"/>
        <end position="618"/>
    </location>
</feature>
<dbReference type="Proteomes" id="UP001079430">
    <property type="component" value="Unassembled WGS sequence"/>
</dbReference>
<proteinExistence type="predicted"/>
<reference evidence="3" key="1">
    <citation type="submission" date="2022-10" db="EMBL/GenBank/DDBJ databases">
        <title>Whole genome sequencing of three plant growth promoting bacteria isolated from Vachellia tortilis subsp. raddiana in Morocco.</title>
        <authorList>
            <person name="Hnini M."/>
            <person name="Zouagui R."/>
            <person name="Zouagui H."/>
            <person name="Chemao Elfihri M.-W."/>
            <person name="Ibrahimi A."/>
            <person name="Sbabou L."/>
            <person name="Aurag J."/>
        </authorList>
    </citation>
    <scope>NUCLEOTIDE SEQUENCE</scope>
    <source>
        <strain evidence="3">LMR678</strain>
    </source>
</reference>
<gene>
    <name evidence="3" type="ORF">O3W52_33985</name>
</gene>
<accession>A0ABT4KRV0</accession>
<organism evidence="3 4">
    <name type="scientific">Sinorhizobium psoraleae</name>
    <dbReference type="NCBI Taxonomy" id="520838"/>
    <lineage>
        <taxon>Bacteria</taxon>
        <taxon>Pseudomonadati</taxon>
        <taxon>Pseudomonadota</taxon>
        <taxon>Alphaproteobacteria</taxon>
        <taxon>Hyphomicrobiales</taxon>
        <taxon>Rhizobiaceae</taxon>
        <taxon>Sinorhizobium/Ensifer group</taxon>
        <taxon>Sinorhizobium</taxon>
    </lineage>
</organism>
<evidence type="ECO:0000256" key="2">
    <source>
        <dbReference type="SAM" id="MobiDB-lite"/>
    </source>
</evidence>
<evidence type="ECO:0000256" key="1">
    <source>
        <dbReference type="ARBA" id="ARBA00022729"/>
    </source>
</evidence>
<protein>
    <submittedName>
        <fullName evidence="3">Autotransporter-associated beta strand repeat-containing protein</fullName>
    </submittedName>
</protein>
<dbReference type="EMBL" id="JAPVOI010000006">
    <property type="protein sequence ID" value="MCZ4094700.1"/>
    <property type="molecule type" value="Genomic_DNA"/>
</dbReference>
<name>A0ABT4KRV0_9HYPH</name>
<comment type="caution">
    <text evidence="3">The sequence shown here is derived from an EMBL/GenBank/DDBJ whole genome shotgun (WGS) entry which is preliminary data.</text>
</comment>
<dbReference type="InterPro" id="IPR011050">
    <property type="entry name" value="Pectin_lyase_fold/virulence"/>
</dbReference>
<feature type="region of interest" description="Disordered" evidence="2">
    <location>
        <begin position="568"/>
        <end position="649"/>
    </location>
</feature>
<evidence type="ECO:0000313" key="3">
    <source>
        <dbReference type="EMBL" id="MCZ4094700.1"/>
    </source>
</evidence>
<keyword evidence="1" id="KW-0732">Signal</keyword>